<feature type="binding site" evidence="4">
    <location>
        <position position="144"/>
    </location>
    <ligand>
        <name>NADP(+)</name>
        <dbReference type="ChEBI" id="CHEBI:58349"/>
    </ligand>
</feature>
<keyword evidence="7" id="KW-1185">Reference proteome</keyword>
<dbReference type="HAMAP" id="MF_01601">
    <property type="entry name" value="Heptose_epimerase"/>
    <property type="match status" value="1"/>
</dbReference>
<dbReference type="CDD" id="cd05248">
    <property type="entry name" value="ADP_GME_SDR_e"/>
    <property type="match status" value="1"/>
</dbReference>
<dbReference type="InterPro" id="IPR011912">
    <property type="entry name" value="Heptose_epim"/>
</dbReference>
<dbReference type="OrthoDB" id="9803010at2"/>
<feature type="binding site" evidence="4">
    <location>
        <position position="93"/>
    </location>
    <ligand>
        <name>NADP(+)</name>
        <dbReference type="ChEBI" id="CHEBI:58349"/>
    </ligand>
</feature>
<dbReference type="Gene3D" id="3.40.50.720">
    <property type="entry name" value="NAD(P)-binding Rossmann-like Domain"/>
    <property type="match status" value="1"/>
</dbReference>
<accession>A0A1J8NK88</accession>
<comment type="catalytic activity">
    <reaction evidence="4">
        <text>ADP-D-glycero-beta-D-manno-heptose = ADP-L-glycero-beta-D-manno-heptose</text>
        <dbReference type="Rhea" id="RHEA:17577"/>
        <dbReference type="ChEBI" id="CHEBI:59967"/>
        <dbReference type="ChEBI" id="CHEBI:61506"/>
        <dbReference type="EC" id="5.1.3.20"/>
    </reaction>
</comment>
<comment type="caution">
    <text evidence="6">The sequence shown here is derived from an EMBL/GenBank/DDBJ whole genome shotgun (WGS) entry which is preliminary data.</text>
</comment>
<organism evidence="6 7">
    <name type="scientific">Candidatus Rickettsiella isopodorum</name>
    <dbReference type="NCBI Taxonomy" id="1225476"/>
    <lineage>
        <taxon>Bacteria</taxon>
        <taxon>Pseudomonadati</taxon>
        <taxon>Pseudomonadota</taxon>
        <taxon>Gammaproteobacteria</taxon>
        <taxon>Legionellales</taxon>
        <taxon>Coxiellaceae</taxon>
        <taxon>Rickettsiella</taxon>
    </lineage>
</organism>
<feature type="binding site" evidence="4">
    <location>
        <position position="178"/>
    </location>
    <ligand>
        <name>NADP(+)</name>
        <dbReference type="ChEBI" id="CHEBI:58349"/>
    </ligand>
</feature>
<dbReference type="GO" id="GO:0008712">
    <property type="term" value="F:ADP-glyceromanno-heptose 6-epimerase activity"/>
    <property type="evidence" value="ECO:0007669"/>
    <property type="project" value="UniProtKB-UniRule"/>
</dbReference>
<reference evidence="6 7" key="1">
    <citation type="submission" date="2016-03" db="EMBL/GenBank/DDBJ databases">
        <title>Comparative genomics of Rickettsiella.</title>
        <authorList>
            <person name="Chandler C."/>
            <person name="Wang Y."/>
        </authorList>
    </citation>
    <scope>NUCLEOTIDE SEQUENCE [LARGE SCALE GENOMIC DNA]</scope>
    <source>
        <strain evidence="6 7">RCFS May 2013</strain>
    </source>
</reference>
<dbReference type="GO" id="GO:0097171">
    <property type="term" value="P:ADP-L-glycero-beta-D-manno-heptose biosynthetic process"/>
    <property type="evidence" value="ECO:0007669"/>
    <property type="project" value="UniProtKB-UniPathway"/>
</dbReference>
<dbReference type="SUPFAM" id="SSF51735">
    <property type="entry name" value="NAD(P)-binding Rossmann-fold domains"/>
    <property type="match status" value="1"/>
</dbReference>
<feature type="active site" description="Proton acceptor" evidence="4">
    <location>
        <position position="178"/>
    </location>
</feature>
<dbReference type="Pfam" id="PF01370">
    <property type="entry name" value="Epimerase"/>
    <property type="match status" value="1"/>
</dbReference>
<dbReference type="EC" id="5.1.3.20" evidence="4"/>
<dbReference type="RefSeq" id="WP_071662944.1">
    <property type="nucleotide sequence ID" value="NZ_LUKY01000033.1"/>
</dbReference>
<feature type="binding site" evidence="4">
    <location>
        <position position="54"/>
    </location>
    <ligand>
        <name>NADP(+)</name>
        <dbReference type="ChEBI" id="CHEBI:58349"/>
    </ligand>
</feature>
<dbReference type="Gene3D" id="3.90.25.10">
    <property type="entry name" value="UDP-galactose 4-epimerase, domain 1"/>
    <property type="match status" value="1"/>
</dbReference>
<keyword evidence="1 4" id="KW-0521">NADP</keyword>
<comment type="function">
    <text evidence="4">Catalyzes the interconversion between ADP-D-glycero-beta-D-manno-heptose and ADP-L-glycero-beta-D-manno-heptose via an epimerization at carbon 6 of the heptose.</text>
</comment>
<feature type="binding site" evidence="4">
    <location>
        <position position="169"/>
    </location>
    <ligand>
        <name>substrate</name>
    </ligand>
</feature>
<feature type="domain" description="NAD-dependent epimerase/dehydratase" evidence="5">
    <location>
        <begin position="2"/>
        <end position="241"/>
    </location>
</feature>
<proteinExistence type="inferred from homology"/>
<feature type="binding site" evidence="4">
    <location>
        <begin position="201"/>
        <end position="204"/>
    </location>
    <ligand>
        <name>substrate</name>
    </ligand>
</feature>
<comment type="subunit">
    <text evidence="4">Homopentamer.</text>
</comment>
<dbReference type="NCBIfam" id="TIGR02197">
    <property type="entry name" value="heptose_epim"/>
    <property type="match status" value="1"/>
</dbReference>
<dbReference type="Proteomes" id="UP000183924">
    <property type="component" value="Unassembled WGS sequence"/>
</dbReference>
<feature type="binding site" evidence="4">
    <location>
        <position position="277"/>
    </location>
    <ligand>
        <name>substrate</name>
    </ligand>
</feature>
<protein>
    <recommendedName>
        <fullName evidence="4">ADP-L-glycero-D-manno-heptose-6-epimerase</fullName>
        <ecNumber evidence="4">5.1.3.20</ecNumber>
    </recommendedName>
    <alternativeName>
        <fullName evidence="4">ADP-L-glycero-beta-D-manno-heptose-6-epimerase</fullName>
        <shortName evidence="4">ADP-glyceromanno-heptose 6-epimerase</shortName>
        <shortName evidence="4">ADP-hep 6-epimerase</shortName>
        <shortName evidence="4">AGME</shortName>
    </alternativeName>
</protein>
<feature type="binding site" evidence="4">
    <location>
        <begin position="10"/>
        <end position="11"/>
    </location>
    <ligand>
        <name>NADP(+)</name>
        <dbReference type="ChEBI" id="CHEBI:58349"/>
    </ligand>
</feature>
<comment type="domain">
    <text evidence="4">Contains a large N-terminal NADP-binding domain, and a smaller C-terminal substrate-binding domain.</text>
</comment>
<dbReference type="AlphaFoldDB" id="A0A1J8NK88"/>
<dbReference type="STRING" id="1225476.A1D18_06365"/>
<dbReference type="GO" id="GO:0050661">
    <property type="term" value="F:NADP binding"/>
    <property type="evidence" value="ECO:0007669"/>
    <property type="project" value="InterPro"/>
</dbReference>
<feature type="binding site" evidence="4">
    <location>
        <position position="170"/>
    </location>
    <ligand>
        <name>NADP(+)</name>
        <dbReference type="ChEBI" id="CHEBI:58349"/>
    </ligand>
</feature>
<evidence type="ECO:0000256" key="2">
    <source>
        <dbReference type="ARBA" id="ARBA00023235"/>
    </source>
</evidence>
<feature type="binding site" evidence="4">
    <location>
        <position position="187"/>
    </location>
    <ligand>
        <name>substrate</name>
    </ligand>
</feature>
<dbReference type="PANTHER" id="PTHR43103:SF3">
    <property type="entry name" value="ADP-L-GLYCERO-D-MANNO-HEPTOSE-6-EPIMERASE"/>
    <property type="match status" value="1"/>
</dbReference>
<keyword evidence="2 4" id="KW-0413">Isomerase</keyword>
<feature type="binding site" evidence="4">
    <location>
        <position position="180"/>
    </location>
    <ligand>
        <name>substrate</name>
    </ligand>
</feature>
<dbReference type="PANTHER" id="PTHR43103">
    <property type="entry name" value="NUCLEOSIDE-DIPHOSPHATE-SUGAR EPIMERASE"/>
    <property type="match status" value="1"/>
</dbReference>
<gene>
    <name evidence="4" type="primary">hldD</name>
    <name evidence="6" type="ORF">A1D18_06365</name>
</gene>
<feature type="binding site" evidence="4">
    <location>
        <begin position="76"/>
        <end position="80"/>
    </location>
    <ligand>
        <name>NADP(+)</name>
        <dbReference type="ChEBI" id="CHEBI:58349"/>
    </ligand>
</feature>
<feature type="binding site" evidence="4">
    <location>
        <position position="214"/>
    </location>
    <ligand>
        <name>substrate</name>
    </ligand>
</feature>
<evidence type="ECO:0000256" key="1">
    <source>
        <dbReference type="ARBA" id="ARBA00022857"/>
    </source>
</evidence>
<evidence type="ECO:0000256" key="4">
    <source>
        <dbReference type="HAMAP-Rule" id="MF_01601"/>
    </source>
</evidence>
<evidence type="ECO:0000313" key="6">
    <source>
        <dbReference type="EMBL" id="OIZ94454.1"/>
    </source>
</evidence>
<keyword evidence="3 4" id="KW-0119">Carbohydrate metabolism</keyword>
<feature type="binding site" evidence="4">
    <location>
        <position position="39"/>
    </location>
    <ligand>
        <name>NADP(+)</name>
        <dbReference type="ChEBI" id="CHEBI:58349"/>
    </ligand>
</feature>
<dbReference type="InterPro" id="IPR036291">
    <property type="entry name" value="NAD(P)-bd_dom_sf"/>
</dbReference>
<sequence>MIVVTGGAGFIGSNLVKQLNLVYPDIPIVVVDDLTDGAKFRNIVDCSITDYLDQNEFLDKIKQNKIFSKLKAVFHQGACSVTTEWNGHYMMNNNYEYSKNLLQYCLAWKIPFIYASSAAVYGLGTVFKEELVYEKPVNVYAYSKYLFDQYVRSIFYDIKSQVVGLRYFNVYGPKESHKGSMASVVLHADKQLKSTGIINLFEGTDGYANGEQLRDFIYVDDVVAINLWFLKSKKSGIYNAGTGNCESFNTLAQAVIDFYGHGEIHYIPFPEHLRDCYQNFTQADLSKLRNAGYQGAFRNVANGVKDYLSMIHKNITV</sequence>
<dbReference type="GO" id="GO:0005975">
    <property type="term" value="P:carbohydrate metabolic process"/>
    <property type="evidence" value="ECO:0007669"/>
    <property type="project" value="UniProtKB-UniRule"/>
</dbReference>
<dbReference type="InterPro" id="IPR001509">
    <property type="entry name" value="Epimerase_deHydtase"/>
</dbReference>
<evidence type="ECO:0000313" key="7">
    <source>
        <dbReference type="Proteomes" id="UP000183924"/>
    </source>
</evidence>
<name>A0A1J8NK88_9COXI</name>
<evidence type="ECO:0000259" key="5">
    <source>
        <dbReference type="Pfam" id="PF01370"/>
    </source>
</evidence>
<comment type="cofactor">
    <cofactor evidence="4">
        <name>NADP(+)</name>
        <dbReference type="ChEBI" id="CHEBI:58349"/>
    </cofactor>
    <text evidence="4">Binds 1 NADP(+) per subunit.</text>
</comment>
<feature type="active site" description="Proton acceptor" evidence="4">
    <location>
        <position position="140"/>
    </location>
</feature>
<feature type="binding site" evidence="4">
    <location>
        <begin position="32"/>
        <end position="33"/>
    </location>
    <ligand>
        <name>NADP(+)</name>
        <dbReference type="ChEBI" id="CHEBI:58349"/>
    </ligand>
</feature>
<dbReference type="UniPathway" id="UPA00356">
    <property type="reaction ID" value="UER00440"/>
</dbReference>
<evidence type="ECO:0000256" key="3">
    <source>
        <dbReference type="ARBA" id="ARBA00023277"/>
    </source>
</evidence>
<comment type="pathway">
    <text evidence="4">Nucleotide-sugar biosynthesis; ADP-L-glycero-beta-D-manno-heptose biosynthesis; ADP-L-glycero-beta-D-manno-heptose from D-glycero-beta-D-manno-heptose 7-phosphate: step 4/4.</text>
</comment>
<comment type="similarity">
    <text evidence="4">Belongs to the NAD(P)-dependent epimerase/dehydratase family. HldD subfamily.</text>
</comment>
<dbReference type="EMBL" id="LUKY01000033">
    <property type="protein sequence ID" value="OIZ94454.1"/>
    <property type="molecule type" value="Genomic_DNA"/>
</dbReference>